<dbReference type="EMBL" id="JAFFHC010000006">
    <property type="protein sequence ID" value="KAK4671376.1"/>
    <property type="molecule type" value="Genomic_DNA"/>
</dbReference>
<sequence>MAPHAASVVVHEEIRMVWSTRLIGAPLNYGKSFLRTAIVDTTNPIVRSACVPARNLSDTTTYSDAFGSEKFNMTFPILKEDDFWVPWVPGGEEGFESGPDGTVPSMHPSLTSPKSSMDATFGHLVRIESTQGGDSYQEVRLRLGKGRGTERTLQAGAIYGRPGLTEVVAIGQGRL</sequence>
<reference evidence="1 2" key="1">
    <citation type="journal article" date="2023" name="bioRxiv">
        <title>High-quality genome assemblies of four members of thePodospora anserinaspecies complex.</title>
        <authorList>
            <person name="Ament-Velasquez S.L."/>
            <person name="Vogan A.A."/>
            <person name="Wallerman O."/>
            <person name="Hartmann F."/>
            <person name="Gautier V."/>
            <person name="Silar P."/>
            <person name="Giraud T."/>
            <person name="Johannesson H."/>
        </authorList>
    </citation>
    <scope>NUCLEOTIDE SEQUENCE [LARGE SCALE GENOMIC DNA]</scope>
    <source>
        <strain evidence="1 2">CBS 124.78</strain>
    </source>
</reference>
<proteinExistence type="predicted"/>
<evidence type="ECO:0000313" key="1">
    <source>
        <dbReference type="EMBL" id="KAK4671376.1"/>
    </source>
</evidence>
<organism evidence="1 2">
    <name type="scientific">Podospora pseudoanserina</name>
    <dbReference type="NCBI Taxonomy" id="2609844"/>
    <lineage>
        <taxon>Eukaryota</taxon>
        <taxon>Fungi</taxon>
        <taxon>Dikarya</taxon>
        <taxon>Ascomycota</taxon>
        <taxon>Pezizomycotina</taxon>
        <taxon>Sordariomycetes</taxon>
        <taxon>Sordariomycetidae</taxon>
        <taxon>Sordariales</taxon>
        <taxon>Podosporaceae</taxon>
        <taxon>Podospora</taxon>
    </lineage>
</organism>
<accession>A0ABR0HUD5</accession>
<name>A0ABR0HUD5_9PEZI</name>
<dbReference type="GeneID" id="87969456"/>
<evidence type="ECO:0000313" key="2">
    <source>
        <dbReference type="Proteomes" id="UP001323617"/>
    </source>
</evidence>
<keyword evidence="2" id="KW-1185">Reference proteome</keyword>
<gene>
    <name evidence="1" type="ORF">QC764_600767</name>
</gene>
<dbReference type="Proteomes" id="UP001323617">
    <property type="component" value="Unassembled WGS sequence"/>
</dbReference>
<comment type="caution">
    <text evidence="1">The sequence shown here is derived from an EMBL/GenBank/DDBJ whole genome shotgun (WGS) entry which is preliminary data.</text>
</comment>
<dbReference type="RefSeq" id="XP_062797672.1">
    <property type="nucleotide sequence ID" value="XM_062948591.1"/>
</dbReference>
<protein>
    <submittedName>
        <fullName evidence="1">Uncharacterized protein</fullName>
    </submittedName>
</protein>